<evidence type="ECO:0000256" key="2">
    <source>
        <dbReference type="ARBA" id="ARBA00009810"/>
    </source>
</evidence>
<dbReference type="InterPro" id="IPR036942">
    <property type="entry name" value="Beta-barrel_TonB_sf"/>
</dbReference>
<evidence type="ECO:0000256" key="4">
    <source>
        <dbReference type="ARBA" id="ARBA00022452"/>
    </source>
</evidence>
<evidence type="ECO:0000256" key="1">
    <source>
        <dbReference type="ARBA" id="ARBA00004571"/>
    </source>
</evidence>
<dbReference type="Gene3D" id="2.170.130.10">
    <property type="entry name" value="TonB-dependent receptor, plug domain"/>
    <property type="match status" value="1"/>
</dbReference>
<dbReference type="PANTHER" id="PTHR30069">
    <property type="entry name" value="TONB-DEPENDENT OUTER MEMBRANE RECEPTOR"/>
    <property type="match status" value="1"/>
</dbReference>
<dbReference type="GO" id="GO:0044718">
    <property type="term" value="P:siderophore transmembrane transport"/>
    <property type="evidence" value="ECO:0007669"/>
    <property type="project" value="TreeGrafter"/>
</dbReference>
<dbReference type="PANTHER" id="PTHR30069:SF53">
    <property type="entry name" value="COLICIN I RECEPTOR-RELATED"/>
    <property type="match status" value="1"/>
</dbReference>
<feature type="domain" description="TonB-dependent receptor-like beta-barrel" evidence="14">
    <location>
        <begin position="220"/>
        <end position="643"/>
    </location>
</feature>
<evidence type="ECO:0000256" key="10">
    <source>
        <dbReference type="ARBA" id="ARBA00023170"/>
    </source>
</evidence>
<keyword evidence="10 16" id="KW-0675">Receptor</keyword>
<evidence type="ECO:0000256" key="6">
    <source>
        <dbReference type="ARBA" id="ARBA00022729"/>
    </source>
</evidence>
<keyword evidence="7" id="KW-0406">Ion transport</keyword>
<evidence type="ECO:0000256" key="9">
    <source>
        <dbReference type="ARBA" id="ARBA00023136"/>
    </source>
</evidence>
<dbReference type="InterPro" id="IPR012910">
    <property type="entry name" value="Plug_dom"/>
</dbReference>
<dbReference type="InterPro" id="IPR039426">
    <property type="entry name" value="TonB-dep_rcpt-like"/>
</dbReference>
<keyword evidence="6" id="KW-0732">Signal</keyword>
<comment type="similarity">
    <text evidence="2 12 13">Belongs to the TonB-dependent receptor family.</text>
</comment>
<evidence type="ECO:0000256" key="3">
    <source>
        <dbReference type="ARBA" id="ARBA00022448"/>
    </source>
</evidence>
<dbReference type="SUPFAM" id="SSF56935">
    <property type="entry name" value="Porins"/>
    <property type="match status" value="1"/>
</dbReference>
<dbReference type="InterPro" id="IPR000531">
    <property type="entry name" value="Beta-barrel_TonB"/>
</dbReference>
<dbReference type="PROSITE" id="PS52016">
    <property type="entry name" value="TONB_DEPENDENT_REC_3"/>
    <property type="match status" value="1"/>
</dbReference>
<name>A0A7T2W006_DELAC</name>
<evidence type="ECO:0000259" key="15">
    <source>
        <dbReference type="Pfam" id="PF07715"/>
    </source>
</evidence>
<evidence type="ECO:0000259" key="14">
    <source>
        <dbReference type="Pfam" id="PF00593"/>
    </source>
</evidence>
<keyword evidence="11 12" id="KW-0998">Cell outer membrane</keyword>
<dbReference type="Gene3D" id="2.40.170.20">
    <property type="entry name" value="TonB-dependent receptor, beta-barrel domain"/>
    <property type="match status" value="1"/>
</dbReference>
<evidence type="ECO:0000256" key="12">
    <source>
        <dbReference type="PROSITE-ProRule" id="PRU01360"/>
    </source>
</evidence>
<dbReference type="AlphaFoldDB" id="A0A7T2W006"/>
<proteinExistence type="inferred from homology"/>
<evidence type="ECO:0000313" key="17">
    <source>
        <dbReference type="Proteomes" id="UP000594778"/>
    </source>
</evidence>
<evidence type="ECO:0000313" key="16">
    <source>
        <dbReference type="EMBL" id="QPS09731.1"/>
    </source>
</evidence>
<keyword evidence="5 12" id="KW-0812">Transmembrane</keyword>
<organism evidence="16 17">
    <name type="scientific">Delftia acidovorans</name>
    <name type="common">Pseudomonas acidovorans</name>
    <name type="synonym">Comamonas acidovorans</name>
    <dbReference type="NCBI Taxonomy" id="80866"/>
    <lineage>
        <taxon>Bacteria</taxon>
        <taxon>Pseudomonadati</taxon>
        <taxon>Pseudomonadota</taxon>
        <taxon>Betaproteobacteria</taxon>
        <taxon>Burkholderiales</taxon>
        <taxon>Comamonadaceae</taxon>
        <taxon>Delftia</taxon>
    </lineage>
</organism>
<evidence type="ECO:0000256" key="13">
    <source>
        <dbReference type="RuleBase" id="RU003357"/>
    </source>
</evidence>
<keyword evidence="8 13" id="KW-0798">TonB box</keyword>
<evidence type="ECO:0000256" key="7">
    <source>
        <dbReference type="ARBA" id="ARBA00023065"/>
    </source>
</evidence>
<gene>
    <name evidence="16" type="ORF">I6G66_06860</name>
</gene>
<dbReference type="GO" id="GO:0015344">
    <property type="term" value="F:siderophore uptake transmembrane transporter activity"/>
    <property type="evidence" value="ECO:0007669"/>
    <property type="project" value="TreeGrafter"/>
</dbReference>
<feature type="domain" description="TonB-dependent receptor plug" evidence="15">
    <location>
        <begin position="62"/>
        <end position="177"/>
    </location>
</feature>
<evidence type="ECO:0000256" key="11">
    <source>
        <dbReference type="ARBA" id="ARBA00023237"/>
    </source>
</evidence>
<dbReference type="RefSeq" id="WP_197956545.1">
    <property type="nucleotide sequence ID" value="NZ_CP065668.1"/>
</dbReference>
<keyword evidence="9 12" id="KW-0472">Membrane</keyword>
<protein>
    <submittedName>
        <fullName evidence="16">TonB-dependent receptor</fullName>
    </submittedName>
</protein>
<accession>A0A7T2W006</accession>
<dbReference type="Proteomes" id="UP000594778">
    <property type="component" value="Chromosome"/>
</dbReference>
<evidence type="ECO:0000256" key="5">
    <source>
        <dbReference type="ARBA" id="ARBA00022692"/>
    </source>
</evidence>
<dbReference type="Pfam" id="PF07715">
    <property type="entry name" value="Plug"/>
    <property type="match status" value="1"/>
</dbReference>
<dbReference type="Pfam" id="PF00593">
    <property type="entry name" value="TonB_dep_Rec_b-barrel"/>
    <property type="match status" value="1"/>
</dbReference>
<comment type="subcellular location">
    <subcellularLocation>
        <location evidence="1 12">Cell outer membrane</location>
        <topology evidence="1 12">Multi-pass membrane protein</topology>
    </subcellularLocation>
</comment>
<keyword evidence="4 12" id="KW-1134">Transmembrane beta strand</keyword>
<dbReference type="EMBL" id="CP065668">
    <property type="protein sequence ID" value="QPS09731.1"/>
    <property type="molecule type" value="Genomic_DNA"/>
</dbReference>
<sequence length="670" mass="73063">MIDSFLQPARACPPAHPLTLIGKGLACLLTGSTVLLAHAQQAAGEGKLSEVVVTATGFEQSLADAPASITVVTAKELEGKRYRDVTDALLDIPGVTIEGGAGGKIESTQIYIRGLGEDYTLFLVDGKPLGSSSQAYYNGFGGAQQTSWLPPMSAIERIEVIRGPMSSLYGSSALGGVINIITKKVSTQWTGSVTVDGTMQENPQAGSEGQQRFYLSGPLVQDRLGLTLYGSRFKRHEDRFTGGYAARENRDITAKLAWKLTGNQTLGLQATRGTGDNERTARTGAAGSVQNERNYYALTHDIEWGSRIRTSSFITRENVQITNGAYQSEYRATYLQSKTVVPLDRHMVSFGAEYKNEETAHDGSRFPGSRNINLERWQMALFAEDEYFLTDRFSVVGGIRYDRNQHYGSEWIPRLYGIYRLSSALTLKGGISGGYKAPTLKQADDNIVEIAARGAAWDMGNKNLKPEKSTNYEIGLNWTPAQDVNASITAYQTDFKDKISTQTICTSPTSAPACEYNGEVRSRINQYVNVSSATIKGLELAYGMPIALPLGRGRFNTSYTFTSSDVASGPDAGRPLNNLPRHMLNLGADWNITGQIKLWGKARYKSRSIDGGTAQLPAYTLVDIGASYQATPNIQLFTGLYNLLDKTVNLADYGKTLDGRRLYLGVTAQF</sequence>
<dbReference type="GO" id="GO:0009279">
    <property type="term" value="C:cell outer membrane"/>
    <property type="evidence" value="ECO:0007669"/>
    <property type="project" value="UniProtKB-SubCell"/>
</dbReference>
<keyword evidence="3 12" id="KW-0813">Transport</keyword>
<evidence type="ECO:0000256" key="8">
    <source>
        <dbReference type="ARBA" id="ARBA00023077"/>
    </source>
</evidence>
<dbReference type="InterPro" id="IPR037066">
    <property type="entry name" value="Plug_dom_sf"/>
</dbReference>
<reference evidence="16 17" key="1">
    <citation type="submission" date="2020-12" db="EMBL/GenBank/DDBJ databases">
        <title>FDA dAtabase for Regulatory Grade micrObial Sequences (FDA-ARGOS): Supporting development and validation of Infectious Disease Dx tests.</title>
        <authorList>
            <person name="Sproer C."/>
            <person name="Gronow S."/>
            <person name="Severitt S."/>
            <person name="Schroder I."/>
            <person name="Tallon L."/>
            <person name="Sadzewicz L."/>
            <person name="Zhao X."/>
            <person name="Boylan J."/>
            <person name="Ott S."/>
            <person name="Bowen H."/>
            <person name="Vavikolanu K."/>
            <person name="Mehta A."/>
            <person name="Aluvathingal J."/>
            <person name="Nadendla S."/>
            <person name="Lowell S."/>
            <person name="Myers T."/>
            <person name="Yan Y."/>
            <person name="Sichtig H."/>
        </authorList>
    </citation>
    <scope>NUCLEOTIDE SEQUENCE [LARGE SCALE GENOMIC DNA]</scope>
    <source>
        <strain evidence="16 17">FDAARGOS_909</strain>
    </source>
</reference>
<dbReference type="CDD" id="cd01347">
    <property type="entry name" value="ligand_gated_channel"/>
    <property type="match status" value="1"/>
</dbReference>